<gene>
    <name evidence="13" type="ORF">AKJ55_01085</name>
</gene>
<evidence type="ECO:0000313" key="14">
    <source>
        <dbReference type="Proteomes" id="UP000070633"/>
    </source>
</evidence>
<keyword evidence="3" id="KW-0500">Molybdenum</keyword>
<dbReference type="PROSITE" id="PS50893">
    <property type="entry name" value="ABC_TRANSPORTER_2"/>
    <property type="match status" value="1"/>
</dbReference>
<dbReference type="PANTHER" id="PTHR42781:SF4">
    <property type="entry name" value="SPERMIDINE_PUTRESCINE IMPORT ATP-BINDING PROTEIN POTA"/>
    <property type="match status" value="1"/>
</dbReference>
<evidence type="ECO:0000256" key="7">
    <source>
        <dbReference type="ARBA" id="ARBA00038781"/>
    </source>
</evidence>
<evidence type="ECO:0000256" key="9">
    <source>
        <dbReference type="ARBA" id="ARBA00041133"/>
    </source>
</evidence>
<dbReference type="InterPro" id="IPR005116">
    <property type="entry name" value="Transp-assoc_OB_typ1"/>
</dbReference>
<reference evidence="13 14" key="1">
    <citation type="journal article" date="2016" name="Sci. Rep.">
        <title>Metabolic traits of an uncultured archaeal lineage -MSBL1- from brine pools of the Red Sea.</title>
        <authorList>
            <person name="Mwirichia R."/>
            <person name="Alam I."/>
            <person name="Rashid M."/>
            <person name="Vinu M."/>
            <person name="Ba-Alawi W."/>
            <person name="Anthony Kamau A."/>
            <person name="Kamanda Ngugi D."/>
            <person name="Goker M."/>
            <person name="Klenk H.P."/>
            <person name="Bajic V."/>
            <person name="Stingl U."/>
        </authorList>
    </citation>
    <scope>NUCLEOTIDE SEQUENCE [LARGE SCALE GENOMIC DNA]</scope>
    <source>
        <strain evidence="13">SCGC-AAA382M17</strain>
    </source>
</reference>
<dbReference type="NCBIfam" id="NF040840">
    <property type="entry name" value="tungstate_WtpC"/>
    <property type="match status" value="1"/>
</dbReference>
<comment type="subcellular location">
    <subcellularLocation>
        <location evidence="1">Cell membrane</location>
        <topology evidence="1">Peripheral membrane protein</topology>
    </subcellularLocation>
</comment>
<keyword evidence="2" id="KW-0813">Transport</keyword>
<dbReference type="PANTHER" id="PTHR42781">
    <property type="entry name" value="SPERMIDINE/PUTRESCINE IMPORT ATP-BINDING PROTEIN POTA"/>
    <property type="match status" value="1"/>
</dbReference>
<dbReference type="SMART" id="SM00382">
    <property type="entry name" value="AAA"/>
    <property type="match status" value="1"/>
</dbReference>
<dbReference type="EC" id="7.3.2.6" evidence="8"/>
<proteinExistence type="inferred from homology"/>
<dbReference type="Pfam" id="PF03459">
    <property type="entry name" value="TOBE"/>
    <property type="match status" value="1"/>
</dbReference>
<dbReference type="Pfam" id="PF00005">
    <property type="entry name" value="ABC_tran"/>
    <property type="match status" value="1"/>
</dbReference>
<feature type="domain" description="ABC transporter" evidence="11">
    <location>
        <begin position="2"/>
        <end position="231"/>
    </location>
</feature>
<organism evidence="13 14">
    <name type="scientific">candidate division MSBL1 archaeon SCGC-AAA382M17</name>
    <dbReference type="NCBI Taxonomy" id="1698284"/>
    <lineage>
        <taxon>Archaea</taxon>
        <taxon>Methanobacteriati</taxon>
        <taxon>Methanobacteriota</taxon>
        <taxon>candidate division MSBL1</taxon>
    </lineage>
</organism>
<evidence type="ECO:0000256" key="1">
    <source>
        <dbReference type="ARBA" id="ARBA00004202"/>
    </source>
</evidence>
<dbReference type="EMBL" id="LHYI01000020">
    <property type="protein sequence ID" value="KXB08394.1"/>
    <property type="molecule type" value="Genomic_DNA"/>
</dbReference>
<dbReference type="InterPro" id="IPR008995">
    <property type="entry name" value="Mo/tungstate-bd_C_term_dom"/>
</dbReference>
<dbReference type="InterPro" id="IPR004606">
    <property type="entry name" value="Mop_domain"/>
</dbReference>
<dbReference type="InterPro" id="IPR050093">
    <property type="entry name" value="ABC_SmlMolc_Importer"/>
</dbReference>
<evidence type="ECO:0000256" key="6">
    <source>
        <dbReference type="ARBA" id="ARBA00038307"/>
    </source>
</evidence>
<dbReference type="SUPFAM" id="SSF50331">
    <property type="entry name" value="MOP-like"/>
    <property type="match status" value="1"/>
</dbReference>
<evidence type="ECO:0000313" key="13">
    <source>
        <dbReference type="EMBL" id="KXB08394.1"/>
    </source>
</evidence>
<evidence type="ECO:0000259" key="11">
    <source>
        <dbReference type="PROSITE" id="PS50893"/>
    </source>
</evidence>
<dbReference type="InterPro" id="IPR053428">
    <property type="entry name" value="Molybdate/tungstate_ABC-ATPase"/>
</dbReference>
<name>A0ABR5TJP6_9EURY</name>
<evidence type="ECO:0000256" key="10">
    <source>
        <dbReference type="ARBA" id="ARBA00047936"/>
    </source>
</evidence>
<comment type="similarity">
    <text evidence="6">Belongs to the ABC transporter superfamily. Sulfate/tungstate importer (TC 3.A.1.6) family.</text>
</comment>
<comment type="caution">
    <text evidence="13">The sequence shown here is derived from an EMBL/GenBank/DDBJ whole genome shotgun (WGS) entry which is preliminary data.</text>
</comment>
<dbReference type="InterPro" id="IPR017871">
    <property type="entry name" value="ABC_transporter-like_CS"/>
</dbReference>
<keyword evidence="5" id="KW-0067">ATP-binding</keyword>
<sequence>MISIRGLSRKWQDFKLEDISLDVKDQEYFVILGPTGAGKTLVLELIAGFHEPDEGEIRMGQKDVTNLSPQERDVGFVYQNYSLFPHLTVEENIEFGPAVQKVSDKRVGERKIGIMDTLDISHLKDRYPKTLSGGEQQKVALARALILDPKILLLDEPISALDVPSQEEVRQRLKDIHRESEITTIHVTHNREEASWLGDRLGVMSDGKIVQIGSPDEVFRKPKSEFVANFVGTENVFPGTSNMEEEISKIDIGGGVEIQSTEIREGEVKACIRPEEIIVSNQPIKSSGRNMFEGEIVGVSDLENTVRLEIDTGRNFTVVVTKKSRSDMNLKIGKKVYIAFKASSVHVI</sequence>
<dbReference type="PROSITE" id="PS51866">
    <property type="entry name" value="MOP"/>
    <property type="match status" value="1"/>
</dbReference>
<comment type="subunit">
    <text evidence="7">The complex is composed of two ATP-binding proteins (WtpC), two transmembrane proteins (WtpB) and a solute-binding protein (WtpA).</text>
</comment>
<accession>A0ABR5TJP6</accession>
<evidence type="ECO:0000256" key="3">
    <source>
        <dbReference type="ARBA" id="ARBA00022505"/>
    </source>
</evidence>
<protein>
    <recommendedName>
        <fullName evidence="9">Molybdate/tungstate import ATP-binding protein WtpC</fullName>
        <ecNumber evidence="8">7.3.2.6</ecNumber>
    </recommendedName>
</protein>
<evidence type="ECO:0000256" key="4">
    <source>
        <dbReference type="ARBA" id="ARBA00022741"/>
    </source>
</evidence>
<dbReference type="Gene3D" id="2.40.50.100">
    <property type="match status" value="1"/>
</dbReference>
<dbReference type="Gene3D" id="3.40.50.300">
    <property type="entry name" value="P-loop containing nucleotide triphosphate hydrolases"/>
    <property type="match status" value="1"/>
</dbReference>
<dbReference type="PROSITE" id="PS00211">
    <property type="entry name" value="ABC_TRANSPORTER_1"/>
    <property type="match status" value="1"/>
</dbReference>
<dbReference type="SUPFAM" id="SSF52540">
    <property type="entry name" value="P-loop containing nucleoside triphosphate hydrolases"/>
    <property type="match status" value="1"/>
</dbReference>
<evidence type="ECO:0000259" key="12">
    <source>
        <dbReference type="PROSITE" id="PS51866"/>
    </source>
</evidence>
<comment type="catalytic activity">
    <reaction evidence="10">
        <text>tungstate(in) + ATP + H2O = tungstate(out) + ADP + phosphate + H(+)</text>
        <dbReference type="Rhea" id="RHEA:35027"/>
        <dbReference type="ChEBI" id="CHEBI:15377"/>
        <dbReference type="ChEBI" id="CHEBI:15378"/>
        <dbReference type="ChEBI" id="CHEBI:30616"/>
        <dbReference type="ChEBI" id="CHEBI:43474"/>
        <dbReference type="ChEBI" id="CHEBI:46502"/>
        <dbReference type="ChEBI" id="CHEBI:456216"/>
        <dbReference type="EC" id="7.3.2.6"/>
    </reaction>
</comment>
<dbReference type="Proteomes" id="UP000070633">
    <property type="component" value="Unassembled WGS sequence"/>
</dbReference>
<dbReference type="InterPro" id="IPR003439">
    <property type="entry name" value="ABC_transporter-like_ATP-bd"/>
</dbReference>
<evidence type="ECO:0000256" key="2">
    <source>
        <dbReference type="ARBA" id="ARBA00022448"/>
    </source>
</evidence>
<evidence type="ECO:0000256" key="8">
    <source>
        <dbReference type="ARBA" id="ARBA00039025"/>
    </source>
</evidence>
<dbReference type="InterPro" id="IPR027417">
    <property type="entry name" value="P-loop_NTPase"/>
</dbReference>
<feature type="domain" description="Mop" evidence="12">
    <location>
        <begin position="285"/>
        <end position="348"/>
    </location>
</feature>
<dbReference type="InterPro" id="IPR003593">
    <property type="entry name" value="AAA+_ATPase"/>
</dbReference>
<keyword evidence="14" id="KW-1185">Reference proteome</keyword>
<keyword evidence="4" id="KW-0547">Nucleotide-binding</keyword>
<evidence type="ECO:0000256" key="5">
    <source>
        <dbReference type="ARBA" id="ARBA00022840"/>
    </source>
</evidence>